<dbReference type="RefSeq" id="WP_253305059.1">
    <property type="nucleotide sequence ID" value="NZ_CP099582.1"/>
</dbReference>
<sequence length="161" mass="18445">MRYVLVECNPDKLLVRKLGVPKKSILHAGSKSEVCKRLEKKMTNSVGLIDEDPFSVQPRYIKKLEILENSQKFGIRVLFDKTRSNYIIVFSPRLEEWIIKASGEAKIDVRKYNLPEDGNKLHKIINSNLTKFESLLDELIDKSDRLLALRDYLLGGLGDGI</sequence>
<reference evidence="1" key="1">
    <citation type="journal article" date="1998" name="Int. J. Syst. Bacteriol. 48 Pt">
        <title>Thermococcus guaymasensis sp. nov. and Thermococcus aggregans sp. nov., two novel thermophilic archaea isolated from the Guaymas Basin hydrothermal vent site.</title>
        <authorList>
            <person name="Canganella F."/>
            <person name="Jones W.J."/>
            <person name="Gambacorta A."/>
            <person name="Antranikian G."/>
        </authorList>
    </citation>
    <scope>NUCLEOTIDE SEQUENCE</scope>
    <source>
        <strain evidence="1">TY</strain>
    </source>
</reference>
<proteinExistence type="predicted"/>
<dbReference type="Proteomes" id="UP001055732">
    <property type="component" value="Chromosome"/>
</dbReference>
<accession>A0A9E7MYA7</accession>
<gene>
    <name evidence="1" type="ORF">NF865_02590</name>
</gene>
<evidence type="ECO:0000313" key="1">
    <source>
        <dbReference type="EMBL" id="USS41118.1"/>
    </source>
</evidence>
<name>A0A9E7MYA7_THEAG</name>
<dbReference type="EMBL" id="CP099582">
    <property type="protein sequence ID" value="USS41118.1"/>
    <property type="molecule type" value="Genomic_DNA"/>
</dbReference>
<protein>
    <submittedName>
        <fullName evidence="1">Uncharacterized protein</fullName>
    </submittedName>
</protein>
<keyword evidence="2" id="KW-1185">Reference proteome</keyword>
<evidence type="ECO:0000313" key="2">
    <source>
        <dbReference type="Proteomes" id="UP001055732"/>
    </source>
</evidence>
<dbReference type="KEGG" id="tagg:NF865_02590"/>
<dbReference type="AlphaFoldDB" id="A0A9E7MYA7"/>
<organism evidence="1 2">
    <name type="scientific">Thermococcus aggregans</name>
    <dbReference type="NCBI Taxonomy" id="110163"/>
    <lineage>
        <taxon>Archaea</taxon>
        <taxon>Methanobacteriati</taxon>
        <taxon>Methanobacteriota</taxon>
        <taxon>Thermococci</taxon>
        <taxon>Thermococcales</taxon>
        <taxon>Thermococcaceae</taxon>
        <taxon>Thermococcus</taxon>
    </lineage>
</organism>
<reference evidence="1" key="2">
    <citation type="submission" date="2022-06" db="EMBL/GenBank/DDBJ databases">
        <authorList>
            <person name="Park Y.-J."/>
        </authorList>
    </citation>
    <scope>NUCLEOTIDE SEQUENCE</scope>
    <source>
        <strain evidence="1">TY</strain>
    </source>
</reference>